<evidence type="ECO:0000256" key="7">
    <source>
        <dbReference type="ARBA" id="ARBA00022490"/>
    </source>
</evidence>
<evidence type="ECO:0000256" key="10">
    <source>
        <dbReference type="ARBA" id="ARBA00022679"/>
    </source>
</evidence>
<evidence type="ECO:0000256" key="11">
    <source>
        <dbReference type="ARBA" id="ARBA00022723"/>
    </source>
</evidence>
<comment type="similarity">
    <text evidence="5">Belongs to the protein kinase superfamily. CMGC Ser/Thr protein kinase family. CDC2/CDKX subfamily.</text>
</comment>
<keyword evidence="25" id="KW-1185">Reference proteome</keyword>
<evidence type="ECO:0000256" key="13">
    <source>
        <dbReference type="ARBA" id="ARBA00022777"/>
    </source>
</evidence>
<keyword evidence="13" id="KW-0418">Kinase</keyword>
<evidence type="ECO:0000256" key="1">
    <source>
        <dbReference type="ARBA" id="ARBA00001946"/>
    </source>
</evidence>
<dbReference type="EnsemblPlants" id="Pp3c2_1260V3.10">
    <property type="protein sequence ID" value="Pp3c2_1260V3.10"/>
    <property type="gene ID" value="Pp3c2_1260"/>
</dbReference>
<dbReference type="SUPFAM" id="SSF56112">
    <property type="entry name" value="Protein kinase-like (PK-like)"/>
    <property type="match status" value="1"/>
</dbReference>
<comment type="cofactor">
    <cofactor evidence="1">
        <name>Mg(2+)</name>
        <dbReference type="ChEBI" id="CHEBI:18420"/>
    </cofactor>
</comment>
<dbReference type="InterPro" id="IPR017441">
    <property type="entry name" value="Protein_kinase_ATP_BS"/>
</dbReference>
<evidence type="ECO:0000313" key="25">
    <source>
        <dbReference type="Proteomes" id="UP000006727"/>
    </source>
</evidence>
<dbReference type="KEGG" id="ppp:112276260"/>
<dbReference type="InterPro" id="IPR050117">
    <property type="entry name" value="MAPK"/>
</dbReference>
<evidence type="ECO:0000313" key="24">
    <source>
        <dbReference type="EnsemblPlants" id="Pp3c2_1260V3.13"/>
    </source>
</evidence>
<dbReference type="Gramene" id="Pp3c2_1260V3.10">
    <property type="protein sequence ID" value="Pp3c2_1260V3.10"/>
    <property type="gene ID" value="Pp3c2_1260"/>
</dbReference>
<dbReference type="GO" id="GO:0046872">
    <property type="term" value="F:metal ion binding"/>
    <property type="evidence" value="ECO:0007669"/>
    <property type="project" value="UniProtKB-KW"/>
</dbReference>
<dbReference type="GO" id="GO:0005737">
    <property type="term" value="C:cytoplasm"/>
    <property type="evidence" value="ECO:0000318"/>
    <property type="project" value="GO_Central"/>
</dbReference>
<keyword evidence="12 21" id="KW-0547">Nucleotide-binding</keyword>
<dbReference type="EMBL" id="ABEU02000002">
    <property type="status" value="NOT_ANNOTATED_CDS"/>
    <property type="molecule type" value="Genomic_DNA"/>
</dbReference>
<evidence type="ECO:0000256" key="5">
    <source>
        <dbReference type="ARBA" id="ARBA00006485"/>
    </source>
</evidence>
<accession>A0A7I4D2T5</accession>
<comment type="catalytic activity">
    <reaction evidence="20">
        <text>L-seryl-[protein] + ATP = O-phospho-L-seryl-[protein] + ADP + H(+)</text>
        <dbReference type="Rhea" id="RHEA:17989"/>
        <dbReference type="Rhea" id="RHEA-COMP:9863"/>
        <dbReference type="Rhea" id="RHEA-COMP:11604"/>
        <dbReference type="ChEBI" id="CHEBI:15378"/>
        <dbReference type="ChEBI" id="CHEBI:29999"/>
        <dbReference type="ChEBI" id="CHEBI:30616"/>
        <dbReference type="ChEBI" id="CHEBI:83421"/>
        <dbReference type="ChEBI" id="CHEBI:456216"/>
        <dbReference type="EC" id="2.7.11.1"/>
    </reaction>
</comment>
<dbReference type="GO" id="GO:0005634">
    <property type="term" value="C:nucleus"/>
    <property type="evidence" value="ECO:0000318"/>
    <property type="project" value="GO_Central"/>
</dbReference>
<dbReference type="PROSITE" id="PS50011">
    <property type="entry name" value="PROTEIN_KINASE_DOM"/>
    <property type="match status" value="1"/>
</dbReference>
<reference evidence="24 25" key="1">
    <citation type="journal article" date="2008" name="Science">
        <title>The Physcomitrella genome reveals evolutionary insights into the conquest of land by plants.</title>
        <authorList>
            <person name="Rensing S."/>
            <person name="Lang D."/>
            <person name="Zimmer A."/>
            <person name="Terry A."/>
            <person name="Salamov A."/>
            <person name="Shapiro H."/>
            <person name="Nishiyama T."/>
            <person name="Perroud P.-F."/>
            <person name="Lindquist E."/>
            <person name="Kamisugi Y."/>
            <person name="Tanahashi T."/>
            <person name="Sakakibara K."/>
            <person name="Fujita T."/>
            <person name="Oishi K."/>
            <person name="Shin-I T."/>
            <person name="Kuroki Y."/>
            <person name="Toyoda A."/>
            <person name="Suzuki Y."/>
            <person name="Hashimoto A."/>
            <person name="Yamaguchi K."/>
            <person name="Sugano A."/>
            <person name="Kohara Y."/>
            <person name="Fujiyama A."/>
            <person name="Anterola A."/>
            <person name="Aoki S."/>
            <person name="Ashton N."/>
            <person name="Barbazuk W.B."/>
            <person name="Barker E."/>
            <person name="Bennetzen J."/>
            <person name="Bezanilla M."/>
            <person name="Blankenship R."/>
            <person name="Cho S.H."/>
            <person name="Dutcher S."/>
            <person name="Estelle M."/>
            <person name="Fawcett J.A."/>
            <person name="Gundlach H."/>
            <person name="Hanada K."/>
            <person name="Heyl A."/>
            <person name="Hicks K.A."/>
            <person name="Hugh J."/>
            <person name="Lohr M."/>
            <person name="Mayer K."/>
            <person name="Melkozernov A."/>
            <person name="Murata T."/>
            <person name="Nelson D."/>
            <person name="Pils B."/>
            <person name="Prigge M."/>
            <person name="Reiss B."/>
            <person name="Renner T."/>
            <person name="Rombauts S."/>
            <person name="Rushton P."/>
            <person name="Sanderfoot A."/>
            <person name="Schween G."/>
            <person name="Shiu S.-H."/>
            <person name="Stueber K."/>
            <person name="Theodoulou F.L."/>
            <person name="Tu H."/>
            <person name="Van de Peer Y."/>
            <person name="Verrier P.J."/>
            <person name="Waters E."/>
            <person name="Wood A."/>
            <person name="Yang L."/>
            <person name="Cove D."/>
            <person name="Cuming A."/>
            <person name="Hasebe M."/>
            <person name="Lucas S."/>
            <person name="Mishler D.B."/>
            <person name="Reski R."/>
            <person name="Grigoriev I."/>
            <person name="Quatrano R.S."/>
            <person name="Boore J.L."/>
        </authorList>
    </citation>
    <scope>NUCLEOTIDE SEQUENCE [LARGE SCALE GENOMIC DNA]</scope>
    <source>
        <strain evidence="24 25">cv. Gransden 2004</strain>
    </source>
</reference>
<dbReference type="OrthoDB" id="2158884at2759"/>
<keyword evidence="7" id="KW-0963">Cytoplasm</keyword>
<evidence type="ECO:0000256" key="4">
    <source>
        <dbReference type="ARBA" id="ARBA00004245"/>
    </source>
</evidence>
<dbReference type="PROSITE" id="PS00108">
    <property type="entry name" value="PROTEIN_KINASE_ST"/>
    <property type="match status" value="1"/>
</dbReference>
<dbReference type="GO" id="GO:0004674">
    <property type="term" value="F:protein serine/threonine kinase activity"/>
    <property type="evidence" value="ECO:0000318"/>
    <property type="project" value="GO_Central"/>
</dbReference>
<evidence type="ECO:0000256" key="22">
    <source>
        <dbReference type="RuleBase" id="RU000304"/>
    </source>
</evidence>
<dbReference type="GO" id="GO:0005856">
    <property type="term" value="C:cytoskeleton"/>
    <property type="evidence" value="ECO:0007669"/>
    <property type="project" value="UniProtKB-SubCell"/>
</dbReference>
<dbReference type="InterPro" id="IPR008271">
    <property type="entry name" value="Ser/Thr_kinase_AS"/>
</dbReference>
<dbReference type="SMART" id="SM00220">
    <property type="entry name" value="S_TKc"/>
    <property type="match status" value="1"/>
</dbReference>
<keyword evidence="8 22" id="KW-0723">Serine/threonine-protein kinase</keyword>
<dbReference type="PROSITE" id="PS00107">
    <property type="entry name" value="PROTEIN_KINASE_ATP"/>
    <property type="match status" value="1"/>
</dbReference>
<reference evidence="24" key="3">
    <citation type="submission" date="2020-12" db="UniProtKB">
        <authorList>
            <consortium name="EnsemblPlants"/>
        </authorList>
    </citation>
    <scope>IDENTIFICATION</scope>
</reference>
<dbReference type="Gramene" id="Pp3c2_1260V3.12">
    <property type="protein sequence ID" value="Pp3c2_1260V3.12"/>
    <property type="gene ID" value="Pp3c2_1260"/>
</dbReference>
<keyword evidence="10" id="KW-0808">Transferase</keyword>
<dbReference type="EC" id="2.7.11.1" evidence="6"/>
<dbReference type="EnsemblPlants" id="Pp3c2_1260V3.11">
    <property type="protein sequence ID" value="Pp3c2_1260V3.11"/>
    <property type="gene ID" value="Pp3c2_1260"/>
</dbReference>
<evidence type="ECO:0000256" key="18">
    <source>
        <dbReference type="ARBA" id="ARBA00023273"/>
    </source>
</evidence>
<evidence type="ECO:0000256" key="20">
    <source>
        <dbReference type="ARBA" id="ARBA00048679"/>
    </source>
</evidence>
<dbReference type="Gene3D" id="3.30.200.20">
    <property type="entry name" value="Phosphorylase Kinase, domain 1"/>
    <property type="match status" value="1"/>
</dbReference>
<evidence type="ECO:0000256" key="16">
    <source>
        <dbReference type="ARBA" id="ARBA00023212"/>
    </source>
</evidence>
<dbReference type="FunCoup" id="A0A7I4D2T5">
    <property type="interactions" value="1111"/>
</dbReference>
<keyword evidence="16" id="KW-0206">Cytoskeleton</keyword>
<dbReference type="EnsemblPlants" id="Pp3c2_1260V3.12">
    <property type="protein sequence ID" value="Pp3c2_1260V3.12"/>
    <property type="gene ID" value="Pp3c2_1260"/>
</dbReference>
<evidence type="ECO:0000256" key="21">
    <source>
        <dbReference type="PROSITE-ProRule" id="PRU10141"/>
    </source>
</evidence>
<evidence type="ECO:0000256" key="19">
    <source>
        <dbReference type="ARBA" id="ARBA00047899"/>
    </source>
</evidence>
<evidence type="ECO:0000259" key="23">
    <source>
        <dbReference type="PROSITE" id="PS50011"/>
    </source>
</evidence>
<gene>
    <name evidence="24" type="primary">LOC112276260</name>
</gene>
<evidence type="ECO:0000256" key="14">
    <source>
        <dbReference type="ARBA" id="ARBA00022840"/>
    </source>
</evidence>
<keyword evidence="14 21" id="KW-0067">ATP-binding</keyword>
<sequence>MERYKVMRQLGDGTYGSVWKAFNNGTNEVVAIKKMKRKFYSWDECMNLREVKSLRKLNHPNIVKLKEVIRENDELFFVFEYMEYNLYQLIKDKDKPFSESEVRSWAFQILQALEYMHKNGYFHRDLKPENLLVTKDVIKVADFGLAREVQSSPPYTDYVSTRWYRAPEVLLQSPTYSAAIDVWAVGAIMAELFTLRPLFPGASEVDEIYKICSVIGSPSYQTWSEGMKLASSLSFQFPQLSPTNLSHLIPTASPEAINLISAMCVWDPSKRPTAAQALQHPFFQIHKRNPVPTPTYEFVQPKTFIPTALKPNFATNKESEGQAGFKRGIRNWTKENRTAGQYGSGKVRPAVNRSYVSPGSELKLVPPISYARGPVVPVVNSPMPFLPTRCYPAVLSSNASYGRPYMAGGETYQQAFHALPAITANHRRGYNIRNSYNMTVA</sequence>
<dbReference type="PANTHER" id="PTHR24055">
    <property type="entry name" value="MITOGEN-ACTIVATED PROTEIN KINASE"/>
    <property type="match status" value="1"/>
</dbReference>
<reference evidence="24 25" key="2">
    <citation type="journal article" date="2018" name="Plant J.">
        <title>The Physcomitrella patens chromosome-scale assembly reveals moss genome structure and evolution.</title>
        <authorList>
            <person name="Lang D."/>
            <person name="Ullrich K.K."/>
            <person name="Murat F."/>
            <person name="Fuchs J."/>
            <person name="Jenkins J."/>
            <person name="Haas F.B."/>
            <person name="Piednoel M."/>
            <person name="Gundlach H."/>
            <person name="Van Bel M."/>
            <person name="Meyberg R."/>
            <person name="Vives C."/>
            <person name="Morata J."/>
            <person name="Symeonidi A."/>
            <person name="Hiss M."/>
            <person name="Muchero W."/>
            <person name="Kamisugi Y."/>
            <person name="Saleh O."/>
            <person name="Blanc G."/>
            <person name="Decker E.L."/>
            <person name="van Gessel N."/>
            <person name="Grimwood J."/>
            <person name="Hayes R.D."/>
            <person name="Graham S.W."/>
            <person name="Gunter L.E."/>
            <person name="McDaniel S.F."/>
            <person name="Hoernstein S.N.W."/>
            <person name="Larsson A."/>
            <person name="Li F.W."/>
            <person name="Perroud P.F."/>
            <person name="Phillips J."/>
            <person name="Ranjan P."/>
            <person name="Rokshar D.S."/>
            <person name="Rothfels C.J."/>
            <person name="Schneider L."/>
            <person name="Shu S."/>
            <person name="Stevenson D.W."/>
            <person name="Thummler F."/>
            <person name="Tillich M."/>
            <person name="Villarreal Aguilar J.C."/>
            <person name="Widiez T."/>
            <person name="Wong G.K."/>
            <person name="Wymore A."/>
            <person name="Zhang Y."/>
            <person name="Zimmer A.D."/>
            <person name="Quatrano R.S."/>
            <person name="Mayer K.F.X."/>
            <person name="Goodstein D."/>
            <person name="Casacuberta J.M."/>
            <person name="Vandepoele K."/>
            <person name="Reski R."/>
            <person name="Cuming A.C."/>
            <person name="Tuskan G.A."/>
            <person name="Maumus F."/>
            <person name="Salse J."/>
            <person name="Schmutz J."/>
            <person name="Rensing S.A."/>
        </authorList>
    </citation>
    <scope>NUCLEOTIDE SEQUENCE [LARGE SCALE GENOMIC DNA]</scope>
    <source>
        <strain evidence="24 25">cv. Gransden 2004</strain>
    </source>
</reference>
<dbReference type="RefSeq" id="XP_024363183.1">
    <property type="nucleotide sequence ID" value="XM_024507415.2"/>
</dbReference>
<dbReference type="GO" id="GO:0005524">
    <property type="term" value="F:ATP binding"/>
    <property type="evidence" value="ECO:0007669"/>
    <property type="project" value="UniProtKB-UniRule"/>
</dbReference>
<evidence type="ECO:0000256" key="12">
    <source>
        <dbReference type="ARBA" id="ARBA00022741"/>
    </source>
</evidence>
<proteinExistence type="inferred from homology"/>
<dbReference type="Pfam" id="PF00069">
    <property type="entry name" value="Pkinase"/>
    <property type="match status" value="1"/>
</dbReference>
<dbReference type="EnsemblPlants" id="Pp3c2_1260V3.14">
    <property type="protein sequence ID" value="Pp3c2_1260V3.14"/>
    <property type="gene ID" value="Pp3c2_1260"/>
</dbReference>
<dbReference type="Proteomes" id="UP000006727">
    <property type="component" value="Chromosome 2"/>
</dbReference>
<evidence type="ECO:0000256" key="15">
    <source>
        <dbReference type="ARBA" id="ARBA00022842"/>
    </source>
</evidence>
<dbReference type="GO" id="GO:0035556">
    <property type="term" value="P:intracellular signal transduction"/>
    <property type="evidence" value="ECO:0000318"/>
    <property type="project" value="GO_Central"/>
</dbReference>
<keyword evidence="11" id="KW-0479">Metal-binding</keyword>
<evidence type="ECO:0000256" key="6">
    <source>
        <dbReference type="ARBA" id="ARBA00012513"/>
    </source>
</evidence>
<dbReference type="Gramene" id="Pp3c2_1260V3.14">
    <property type="protein sequence ID" value="Pp3c2_1260V3.14"/>
    <property type="gene ID" value="Pp3c2_1260"/>
</dbReference>
<feature type="domain" description="Protein kinase" evidence="23">
    <location>
        <begin position="4"/>
        <end position="283"/>
    </location>
</feature>
<dbReference type="FunFam" id="3.30.200.20:FF:000071">
    <property type="entry name" value="serine/threonine-protein kinase MAK isoform X1"/>
    <property type="match status" value="1"/>
</dbReference>
<dbReference type="CDD" id="cd07830">
    <property type="entry name" value="STKc_MAK_like"/>
    <property type="match status" value="1"/>
</dbReference>
<keyword evidence="15" id="KW-0460">Magnesium</keyword>
<feature type="binding site" evidence="21">
    <location>
        <position position="34"/>
    </location>
    <ligand>
        <name>ATP</name>
        <dbReference type="ChEBI" id="CHEBI:30616"/>
    </ligand>
</feature>
<evidence type="ECO:0000256" key="8">
    <source>
        <dbReference type="ARBA" id="ARBA00022527"/>
    </source>
</evidence>
<dbReference type="GeneID" id="112276260"/>
<evidence type="ECO:0000256" key="9">
    <source>
        <dbReference type="ARBA" id="ARBA00022553"/>
    </source>
</evidence>
<evidence type="ECO:0000256" key="3">
    <source>
        <dbReference type="ARBA" id="ARBA00004138"/>
    </source>
</evidence>
<dbReference type="GO" id="GO:0005929">
    <property type="term" value="C:cilium"/>
    <property type="evidence" value="ECO:0007669"/>
    <property type="project" value="UniProtKB-SubCell"/>
</dbReference>
<name>A0A7I4D2T5_PHYPA</name>
<comment type="catalytic activity">
    <reaction evidence="19">
        <text>L-threonyl-[protein] + ATP = O-phospho-L-threonyl-[protein] + ADP + H(+)</text>
        <dbReference type="Rhea" id="RHEA:46608"/>
        <dbReference type="Rhea" id="RHEA-COMP:11060"/>
        <dbReference type="Rhea" id="RHEA-COMP:11605"/>
        <dbReference type="ChEBI" id="CHEBI:15378"/>
        <dbReference type="ChEBI" id="CHEBI:30013"/>
        <dbReference type="ChEBI" id="CHEBI:30616"/>
        <dbReference type="ChEBI" id="CHEBI:61977"/>
        <dbReference type="ChEBI" id="CHEBI:456216"/>
        <dbReference type="EC" id="2.7.11.1"/>
    </reaction>
</comment>
<dbReference type="InterPro" id="IPR000719">
    <property type="entry name" value="Prot_kinase_dom"/>
</dbReference>
<keyword evidence="17" id="KW-0539">Nucleus</keyword>
<evidence type="ECO:0000256" key="17">
    <source>
        <dbReference type="ARBA" id="ARBA00023242"/>
    </source>
</evidence>
<dbReference type="EnsemblPlants" id="Pp3c2_1260V3.13">
    <property type="protein sequence ID" value="Pp3c2_1260V3.13"/>
    <property type="gene ID" value="Pp3c2_1260"/>
</dbReference>
<evidence type="ECO:0000256" key="2">
    <source>
        <dbReference type="ARBA" id="ARBA00004123"/>
    </source>
</evidence>
<comment type="subcellular location">
    <subcellularLocation>
        <location evidence="3">Cell projection</location>
        <location evidence="3">Cilium</location>
    </subcellularLocation>
    <subcellularLocation>
        <location evidence="4">Cytoplasm</location>
        <location evidence="4">Cytoskeleton</location>
    </subcellularLocation>
    <subcellularLocation>
        <location evidence="2">Nucleus</location>
    </subcellularLocation>
</comment>
<keyword evidence="18" id="KW-0966">Cell projection</keyword>
<dbReference type="InterPro" id="IPR011009">
    <property type="entry name" value="Kinase-like_dom_sf"/>
</dbReference>
<dbReference type="FunFam" id="1.10.510.10:FF:000104">
    <property type="entry name" value="serine/threonine-protein kinase MAK isoform X1"/>
    <property type="match status" value="1"/>
</dbReference>
<organism evidence="24 25">
    <name type="scientific">Physcomitrium patens</name>
    <name type="common">Spreading-leaved earth moss</name>
    <name type="synonym">Physcomitrella patens</name>
    <dbReference type="NCBI Taxonomy" id="3218"/>
    <lineage>
        <taxon>Eukaryota</taxon>
        <taxon>Viridiplantae</taxon>
        <taxon>Streptophyta</taxon>
        <taxon>Embryophyta</taxon>
        <taxon>Bryophyta</taxon>
        <taxon>Bryophytina</taxon>
        <taxon>Bryopsida</taxon>
        <taxon>Funariidae</taxon>
        <taxon>Funariales</taxon>
        <taxon>Funariaceae</taxon>
        <taxon>Physcomitrium</taxon>
    </lineage>
</organism>
<keyword evidence="9" id="KW-0597">Phosphoprotein</keyword>
<dbReference type="Gene3D" id="1.10.510.10">
    <property type="entry name" value="Transferase(Phosphotransferase) domain 1"/>
    <property type="match status" value="1"/>
</dbReference>
<protein>
    <recommendedName>
        <fullName evidence="6">non-specific serine/threonine protein kinase</fullName>
        <ecNumber evidence="6">2.7.11.1</ecNumber>
    </recommendedName>
</protein>
<dbReference type="Gramene" id="Pp3c2_1260V3.11">
    <property type="protein sequence ID" value="Pp3c2_1260V3.11"/>
    <property type="gene ID" value="Pp3c2_1260"/>
</dbReference>
<dbReference type="Gramene" id="Pp3c2_1260V3.13">
    <property type="protein sequence ID" value="Pp3c2_1260V3.13"/>
    <property type="gene ID" value="Pp3c2_1260"/>
</dbReference>
<dbReference type="AlphaFoldDB" id="A0A7I4D2T5"/>